<dbReference type="AlphaFoldDB" id="A0A6A6PN77"/>
<protein>
    <recommendedName>
        <fullName evidence="2">DUF7165 domain-containing protein</fullName>
    </recommendedName>
</protein>
<gene>
    <name evidence="3" type="ORF">BDY17DRAFT_312013</name>
</gene>
<feature type="compositionally biased region" description="Polar residues" evidence="1">
    <location>
        <begin position="685"/>
        <end position="699"/>
    </location>
</feature>
<feature type="compositionally biased region" description="Polar residues" evidence="1">
    <location>
        <begin position="938"/>
        <end position="950"/>
    </location>
</feature>
<feature type="domain" description="DUF7165" evidence="2">
    <location>
        <begin position="190"/>
        <end position="502"/>
    </location>
</feature>
<evidence type="ECO:0000313" key="4">
    <source>
        <dbReference type="Proteomes" id="UP000799767"/>
    </source>
</evidence>
<feature type="region of interest" description="Disordered" evidence="1">
    <location>
        <begin position="673"/>
        <end position="699"/>
    </location>
</feature>
<evidence type="ECO:0000313" key="3">
    <source>
        <dbReference type="EMBL" id="KAF2481276.1"/>
    </source>
</evidence>
<feature type="compositionally biased region" description="Pro residues" evidence="1">
    <location>
        <begin position="843"/>
        <end position="852"/>
    </location>
</feature>
<feature type="compositionally biased region" description="Acidic residues" evidence="1">
    <location>
        <begin position="47"/>
        <end position="58"/>
    </location>
</feature>
<feature type="region of interest" description="Disordered" evidence="1">
    <location>
        <begin position="887"/>
        <end position="958"/>
    </location>
</feature>
<feature type="region of interest" description="Disordered" evidence="1">
    <location>
        <begin position="716"/>
        <end position="855"/>
    </location>
</feature>
<proteinExistence type="predicted"/>
<dbReference type="InterPro" id="IPR015943">
    <property type="entry name" value="WD40/YVTN_repeat-like_dom_sf"/>
</dbReference>
<keyword evidence="4" id="KW-1185">Reference proteome</keyword>
<dbReference type="InterPro" id="IPR055589">
    <property type="entry name" value="DUF7165"/>
</dbReference>
<dbReference type="Pfam" id="PF23749">
    <property type="entry name" value="DUF7165"/>
    <property type="match status" value="1"/>
</dbReference>
<organism evidence="3 4">
    <name type="scientific">Neohortaea acidophila</name>
    <dbReference type="NCBI Taxonomy" id="245834"/>
    <lineage>
        <taxon>Eukaryota</taxon>
        <taxon>Fungi</taxon>
        <taxon>Dikarya</taxon>
        <taxon>Ascomycota</taxon>
        <taxon>Pezizomycotina</taxon>
        <taxon>Dothideomycetes</taxon>
        <taxon>Dothideomycetidae</taxon>
        <taxon>Mycosphaerellales</taxon>
        <taxon>Teratosphaeriaceae</taxon>
        <taxon>Neohortaea</taxon>
    </lineage>
</organism>
<feature type="compositionally biased region" description="Polar residues" evidence="1">
    <location>
        <begin position="63"/>
        <end position="72"/>
    </location>
</feature>
<dbReference type="EMBL" id="MU001638">
    <property type="protein sequence ID" value="KAF2481276.1"/>
    <property type="molecule type" value="Genomic_DNA"/>
</dbReference>
<sequence>MDELHHSENWPFVSEGELNAGQDESVSPEEQPDRDIGHAEGKRDYDDAYDTDDADSEDLTAISPIQSRSSFGEDTLPMNWAEESQPRSTALRQAFDELYDNDDEERDIITPIHTPIPSSGVDGFAETSDPFDAVPANRNLPPTARSTGANGSFTQPLLRRTPSITAQIPLNRQRVRYSWQSVQDEEPNRPRINVIKLVSNTATASAGFPQGEAFGFSISPFGRRIAVFNSARLYILQSEALPVGISQDYALKRRPVAVEVVDEGNTIAILADEHTVNIYDLEEQELRRVKTIKLDYPCSCIALSTTGALLAAGYEGGVEVFSLHPTALPTDRRAVRSHRVDKLMFSRDGSTLIGTTTRINASSTVVISVPVFPTSSTGIPSHDELKEAWCSELLQPDNIRNSSHATFMREDRQICNDRLFAWNGLQDTFGILKVPDMMYSNVDFPVVISPPLSTLGGLGAAIHCCPAVDEHGDAVAMVVNDRTVRLYLVPRNTDETEMIVEAHSIDHELDEGYGCPFTDIRWVHSGGALALPDDVGAMQVRGRLLVASPGAVIEHEATEEMAEVEDLEGGRIIMFDFDPQYAGQPGQTFSLTLGSTPPQTLEEANIDVAHEIAIMRRRTVNQNKVTTLNQRPINLGRSAISVGNRTERSLRAGTPTITANNGRRIVMTMRPEGVTQSEEPYAQNAPRSQDSLQRAASNVQRHRFQTLEERIHEHASLDSNDNFLPLPEYTEEPNAPLPSRFRAMAGLDGPAPLPATKPSESNNTAGRREVSSPTPPSSQTPTPTVDTFARQNTDVAARDTQLQRPRGDSLREETSVRDTPPLAARPDVRAQTAQLPQTTVPTPSSPAAPSPTPRFLQRAYGNAAFSTMRASPSPRLLDGWETAIPRASAQFERPRPTPSPLDRPSPIDRSPHRSNGLYVPGQWDVSPLPSPSTPATPNGLQYSRSTSQLASPARTPLGSASIPFHRAASSAGSSFAPSIASSGGITPYYGDVRLPPHMQAFRTAAPSTNSATASIFQSTQSATHIPVREPGRNANGATGYPITAWHPPAPSSPSALPSSEAGRSNSLPDEQGKSGFFRRGTKMRKKASRDVLFGPEFAGQQPGASAARPGTAESEGGYAGAGGAKSVFETKSVFTVKTKRGDTRCVVM</sequence>
<dbReference type="Proteomes" id="UP000799767">
    <property type="component" value="Unassembled WGS sequence"/>
</dbReference>
<dbReference type="RefSeq" id="XP_033587846.1">
    <property type="nucleotide sequence ID" value="XM_033735593.1"/>
</dbReference>
<feature type="compositionally biased region" description="Basic and acidic residues" evidence="1">
    <location>
        <begin position="805"/>
        <end position="816"/>
    </location>
</feature>
<dbReference type="OrthoDB" id="3925024at2759"/>
<evidence type="ECO:0000256" key="1">
    <source>
        <dbReference type="SAM" id="MobiDB-lite"/>
    </source>
</evidence>
<evidence type="ECO:0000259" key="2">
    <source>
        <dbReference type="Pfam" id="PF23749"/>
    </source>
</evidence>
<dbReference type="GeneID" id="54476595"/>
<feature type="region of interest" description="Disordered" evidence="1">
    <location>
        <begin position="1"/>
        <end position="88"/>
    </location>
</feature>
<feature type="region of interest" description="Disordered" evidence="1">
    <location>
        <begin position="1026"/>
        <end position="1123"/>
    </location>
</feature>
<dbReference type="SUPFAM" id="SSF82171">
    <property type="entry name" value="DPP6 N-terminal domain-like"/>
    <property type="match status" value="1"/>
</dbReference>
<name>A0A6A6PN77_9PEZI</name>
<feature type="compositionally biased region" description="Basic and acidic residues" evidence="1">
    <location>
        <begin position="31"/>
        <end position="46"/>
    </location>
</feature>
<reference evidence="3" key="1">
    <citation type="journal article" date="2020" name="Stud. Mycol.">
        <title>101 Dothideomycetes genomes: a test case for predicting lifestyles and emergence of pathogens.</title>
        <authorList>
            <person name="Haridas S."/>
            <person name="Albert R."/>
            <person name="Binder M."/>
            <person name="Bloem J."/>
            <person name="Labutti K."/>
            <person name="Salamov A."/>
            <person name="Andreopoulos B."/>
            <person name="Baker S."/>
            <person name="Barry K."/>
            <person name="Bills G."/>
            <person name="Bluhm B."/>
            <person name="Cannon C."/>
            <person name="Castanera R."/>
            <person name="Culley D."/>
            <person name="Daum C."/>
            <person name="Ezra D."/>
            <person name="Gonzalez J."/>
            <person name="Henrissat B."/>
            <person name="Kuo A."/>
            <person name="Liang C."/>
            <person name="Lipzen A."/>
            <person name="Lutzoni F."/>
            <person name="Magnuson J."/>
            <person name="Mondo S."/>
            <person name="Nolan M."/>
            <person name="Ohm R."/>
            <person name="Pangilinan J."/>
            <person name="Park H.-J."/>
            <person name="Ramirez L."/>
            <person name="Alfaro M."/>
            <person name="Sun H."/>
            <person name="Tritt A."/>
            <person name="Yoshinaga Y."/>
            <person name="Zwiers L.-H."/>
            <person name="Turgeon B."/>
            <person name="Goodwin S."/>
            <person name="Spatafora J."/>
            <person name="Crous P."/>
            <person name="Grigoriev I."/>
        </authorList>
    </citation>
    <scope>NUCLEOTIDE SEQUENCE</scope>
    <source>
        <strain evidence="3">CBS 113389</strain>
    </source>
</reference>
<accession>A0A6A6PN77</accession>
<dbReference type="Gene3D" id="2.130.10.10">
    <property type="entry name" value="YVTN repeat-like/Quinoprotein amine dehydrogenase"/>
    <property type="match status" value="1"/>
</dbReference>